<dbReference type="GO" id="GO:0046872">
    <property type="term" value="F:metal ion binding"/>
    <property type="evidence" value="ECO:0007669"/>
    <property type="project" value="UniProtKB-KW"/>
</dbReference>
<dbReference type="GO" id="GO:0005524">
    <property type="term" value="F:ATP binding"/>
    <property type="evidence" value="ECO:0007669"/>
    <property type="project" value="UniProtKB-KW"/>
</dbReference>
<keyword evidence="4" id="KW-0067">ATP-binding</keyword>
<dbReference type="GO" id="GO:0016874">
    <property type="term" value="F:ligase activity"/>
    <property type="evidence" value="ECO:0007669"/>
    <property type="project" value="UniProtKB-KW"/>
</dbReference>
<organism evidence="7 8">
    <name type="scientific">Nocardioides flavescens</name>
    <dbReference type="NCBI Taxonomy" id="2691959"/>
    <lineage>
        <taxon>Bacteria</taxon>
        <taxon>Bacillati</taxon>
        <taxon>Actinomycetota</taxon>
        <taxon>Actinomycetes</taxon>
        <taxon>Propionibacteriales</taxon>
        <taxon>Nocardioidaceae</taxon>
        <taxon>Nocardioides</taxon>
    </lineage>
</organism>
<dbReference type="EMBL" id="WUEK01000002">
    <property type="protein sequence ID" value="MXG88477.1"/>
    <property type="molecule type" value="Genomic_DNA"/>
</dbReference>
<keyword evidence="1" id="KW-0436">Ligase</keyword>
<comment type="caution">
    <text evidence="7">The sequence shown here is derived from an EMBL/GenBank/DDBJ whole genome shotgun (WGS) entry which is preliminary data.</text>
</comment>
<gene>
    <name evidence="7" type="ORF">GRQ65_02825</name>
</gene>
<keyword evidence="5" id="KW-0460">Magnesium</keyword>
<evidence type="ECO:0000256" key="4">
    <source>
        <dbReference type="ARBA" id="ARBA00022840"/>
    </source>
</evidence>
<evidence type="ECO:0000256" key="2">
    <source>
        <dbReference type="ARBA" id="ARBA00022723"/>
    </source>
</evidence>
<dbReference type="InterPro" id="IPR016185">
    <property type="entry name" value="PreATP-grasp_dom_sf"/>
</dbReference>
<evidence type="ECO:0000313" key="7">
    <source>
        <dbReference type="EMBL" id="MXG88477.1"/>
    </source>
</evidence>
<sequence>MWRHRIRPREDWQRTVTEQGLIFPVTALPDGRSVPYWNESAWYELSLEEVESLEAATEELWAMCVDAAGWMASPGSGIDDARLGLPPGSLDVVRRSLARRDPMLYARFDLVYGADGSVKMLELNGDTPTGLVETGVAQWRWLEDVMPDLDQWNSVHDRLVNAWRRLRNTGAIPESRVHLLYDAPAGGATDDGEAEMTVHYLVDTAVQAGLVAMAHPISEVGWNPDAREFRDAHDQPITTAFKLYPWEDMLGEEFGRHLVEGHEVRPVRWFEPAWKALLSTKALLPVLWQRNPGHRLLLPAHFDEPRDLEQWVAKPLFGREGDNVRIHLADGSEDLARPGPYGAEGWVYQAYAPLPVFDGNHVVLGSWVVDDEAAGMIVRESDSMVTDYFSRVVPHVISDALNPDDAQVMAWLLDRVGPDVPRSGGTSRAT</sequence>
<protein>
    <submittedName>
        <fullName evidence="7">Glutathionylspermidine synthase family protein</fullName>
    </submittedName>
</protein>
<evidence type="ECO:0000256" key="3">
    <source>
        <dbReference type="ARBA" id="ARBA00022741"/>
    </source>
</evidence>
<reference evidence="7 8" key="1">
    <citation type="submission" date="2019-12" db="EMBL/GenBank/DDBJ databases">
        <authorList>
            <person name="Kun Z."/>
        </authorList>
    </citation>
    <scope>NUCLEOTIDE SEQUENCE [LARGE SCALE GENOMIC DNA]</scope>
    <source>
        <strain evidence="7 8">YIM 123512</strain>
    </source>
</reference>
<evidence type="ECO:0000256" key="1">
    <source>
        <dbReference type="ARBA" id="ARBA00022598"/>
    </source>
</evidence>
<dbReference type="Gene3D" id="3.30.1490.330">
    <property type="match status" value="1"/>
</dbReference>
<keyword evidence="2" id="KW-0479">Metal-binding</keyword>
<name>A0A6L7EMA7_9ACTN</name>
<dbReference type="Pfam" id="PF03738">
    <property type="entry name" value="GSP_synth"/>
    <property type="match status" value="1"/>
</dbReference>
<dbReference type="AlphaFoldDB" id="A0A6L7EMA7"/>
<dbReference type="Proteomes" id="UP000473325">
    <property type="component" value="Unassembled WGS sequence"/>
</dbReference>
<evidence type="ECO:0000256" key="5">
    <source>
        <dbReference type="ARBA" id="ARBA00022842"/>
    </source>
</evidence>
<keyword evidence="8" id="KW-1185">Reference proteome</keyword>
<evidence type="ECO:0000313" key="8">
    <source>
        <dbReference type="Proteomes" id="UP000473325"/>
    </source>
</evidence>
<keyword evidence="3" id="KW-0547">Nucleotide-binding</keyword>
<accession>A0A6L7EMA7</accession>
<proteinExistence type="predicted"/>
<feature type="domain" description="Glutathionylspermidine synthase pre-ATP-grasp-like" evidence="6">
    <location>
        <begin position="12"/>
        <end position="397"/>
    </location>
</feature>
<dbReference type="SUPFAM" id="SSF56059">
    <property type="entry name" value="Glutathione synthetase ATP-binding domain-like"/>
    <property type="match status" value="1"/>
</dbReference>
<dbReference type="RefSeq" id="WP_160875005.1">
    <property type="nucleotide sequence ID" value="NZ_WUEK01000002.1"/>
</dbReference>
<evidence type="ECO:0000259" key="6">
    <source>
        <dbReference type="Pfam" id="PF03738"/>
    </source>
</evidence>
<dbReference type="SUPFAM" id="SSF52440">
    <property type="entry name" value="PreATP-grasp domain"/>
    <property type="match status" value="1"/>
</dbReference>
<dbReference type="InterPro" id="IPR005494">
    <property type="entry name" value="GSPS_pre-ATP-grasp-like_dom"/>
</dbReference>